<dbReference type="InterPro" id="IPR050765">
    <property type="entry name" value="Riboflavin_Biosynth_HTPR"/>
</dbReference>
<name>A0A916T757_9ACTN</name>
<dbReference type="Proteomes" id="UP000621454">
    <property type="component" value="Unassembled WGS sequence"/>
</dbReference>
<sequence>MSTVYFTASSLDGFIVDDDGSLDWLLSRDIDADRPPGGYTDFIDSVGSLAMGASTYRWLRDQEESWPYSLPTWILTHHPEILRAGDPVQAFSADVAALHPQLVAAANGKDVWIMGGGATAAQFVDRGLVDEMVISYAPCSLGSGERVLPTRSEWELLEVDRNRDFVVARWRRR</sequence>
<organism evidence="2 3">
    <name type="scientific">Gordonia jinhuaensis</name>
    <dbReference type="NCBI Taxonomy" id="1517702"/>
    <lineage>
        <taxon>Bacteria</taxon>
        <taxon>Bacillati</taxon>
        <taxon>Actinomycetota</taxon>
        <taxon>Actinomycetes</taxon>
        <taxon>Mycobacteriales</taxon>
        <taxon>Gordoniaceae</taxon>
        <taxon>Gordonia</taxon>
    </lineage>
</organism>
<dbReference type="InterPro" id="IPR002734">
    <property type="entry name" value="RibDG_C"/>
</dbReference>
<feature type="domain" description="Bacterial bifunctional deaminase-reductase C-terminal" evidence="1">
    <location>
        <begin position="71"/>
        <end position="148"/>
    </location>
</feature>
<proteinExistence type="predicted"/>
<gene>
    <name evidence="2" type="ORF">GCM10011489_22920</name>
</gene>
<dbReference type="RefSeq" id="WP_188586728.1">
    <property type="nucleotide sequence ID" value="NZ_BMGC01000015.1"/>
</dbReference>
<keyword evidence="3" id="KW-1185">Reference proteome</keyword>
<dbReference type="PANTHER" id="PTHR38011:SF11">
    <property type="entry name" value="2,5-DIAMINO-6-RIBOSYLAMINO-4(3H)-PYRIMIDINONE 5'-PHOSPHATE REDUCTASE"/>
    <property type="match status" value="1"/>
</dbReference>
<dbReference type="GO" id="GO:0008703">
    <property type="term" value="F:5-amino-6-(5-phosphoribosylamino)uracil reductase activity"/>
    <property type="evidence" value="ECO:0007669"/>
    <property type="project" value="InterPro"/>
</dbReference>
<reference evidence="2" key="2">
    <citation type="submission" date="2020-09" db="EMBL/GenBank/DDBJ databases">
        <authorList>
            <person name="Sun Q."/>
            <person name="Zhou Y."/>
        </authorList>
    </citation>
    <scope>NUCLEOTIDE SEQUENCE</scope>
    <source>
        <strain evidence="2">CGMCC 1.12827</strain>
    </source>
</reference>
<reference evidence="2" key="1">
    <citation type="journal article" date="2014" name="Int. J. Syst. Evol. Microbiol.">
        <title>Complete genome sequence of Corynebacterium casei LMG S-19264T (=DSM 44701T), isolated from a smear-ripened cheese.</title>
        <authorList>
            <consortium name="US DOE Joint Genome Institute (JGI-PGF)"/>
            <person name="Walter F."/>
            <person name="Albersmeier A."/>
            <person name="Kalinowski J."/>
            <person name="Ruckert C."/>
        </authorList>
    </citation>
    <scope>NUCLEOTIDE SEQUENCE</scope>
    <source>
        <strain evidence="2">CGMCC 1.12827</strain>
    </source>
</reference>
<evidence type="ECO:0000313" key="3">
    <source>
        <dbReference type="Proteomes" id="UP000621454"/>
    </source>
</evidence>
<accession>A0A916T757</accession>
<dbReference type="EMBL" id="BMGC01000015">
    <property type="protein sequence ID" value="GGB34227.1"/>
    <property type="molecule type" value="Genomic_DNA"/>
</dbReference>
<dbReference type="Pfam" id="PF01872">
    <property type="entry name" value="RibD_C"/>
    <property type="match status" value="1"/>
</dbReference>
<dbReference type="Gene3D" id="3.40.430.10">
    <property type="entry name" value="Dihydrofolate Reductase, subunit A"/>
    <property type="match status" value="1"/>
</dbReference>
<dbReference type="SUPFAM" id="SSF53597">
    <property type="entry name" value="Dihydrofolate reductase-like"/>
    <property type="match status" value="1"/>
</dbReference>
<evidence type="ECO:0000259" key="1">
    <source>
        <dbReference type="Pfam" id="PF01872"/>
    </source>
</evidence>
<evidence type="ECO:0000313" key="2">
    <source>
        <dbReference type="EMBL" id="GGB34227.1"/>
    </source>
</evidence>
<protein>
    <submittedName>
        <fullName evidence="2">Dihydrofolate reductase</fullName>
    </submittedName>
</protein>
<dbReference type="AlphaFoldDB" id="A0A916T757"/>
<dbReference type="PANTHER" id="PTHR38011">
    <property type="entry name" value="DIHYDROFOLATE REDUCTASE FAMILY PROTEIN (AFU_ORTHOLOGUE AFUA_8G06820)"/>
    <property type="match status" value="1"/>
</dbReference>
<dbReference type="GO" id="GO:0009231">
    <property type="term" value="P:riboflavin biosynthetic process"/>
    <property type="evidence" value="ECO:0007669"/>
    <property type="project" value="InterPro"/>
</dbReference>
<comment type="caution">
    <text evidence="2">The sequence shown here is derived from an EMBL/GenBank/DDBJ whole genome shotgun (WGS) entry which is preliminary data.</text>
</comment>
<dbReference type="InterPro" id="IPR024072">
    <property type="entry name" value="DHFR-like_dom_sf"/>
</dbReference>